<proteinExistence type="predicted"/>
<evidence type="ECO:0000313" key="1">
    <source>
        <dbReference type="EMBL" id="KKM39574.1"/>
    </source>
</evidence>
<reference evidence="1" key="1">
    <citation type="journal article" date="2015" name="Nature">
        <title>Complex archaea that bridge the gap between prokaryotes and eukaryotes.</title>
        <authorList>
            <person name="Spang A."/>
            <person name="Saw J.H."/>
            <person name="Jorgensen S.L."/>
            <person name="Zaremba-Niedzwiedzka K."/>
            <person name="Martijn J."/>
            <person name="Lind A.E."/>
            <person name="van Eijk R."/>
            <person name="Schleper C."/>
            <person name="Guy L."/>
            <person name="Ettema T.J."/>
        </authorList>
    </citation>
    <scope>NUCLEOTIDE SEQUENCE</scope>
</reference>
<accession>A0A0F9J7R9</accession>
<gene>
    <name evidence="1" type="ORF">LCGC14_1564100</name>
</gene>
<dbReference type="Gene3D" id="3.40.50.450">
    <property type="match status" value="1"/>
</dbReference>
<comment type="caution">
    <text evidence="1">The sequence shown here is derived from an EMBL/GenBank/DDBJ whole genome shotgun (WGS) entry which is preliminary data.</text>
</comment>
<name>A0A0F9J7R9_9ZZZZ</name>
<dbReference type="EMBL" id="LAZR01012113">
    <property type="protein sequence ID" value="KKM39574.1"/>
    <property type="molecule type" value="Genomic_DNA"/>
</dbReference>
<dbReference type="AlphaFoldDB" id="A0A0F9J7R9"/>
<organism evidence="1">
    <name type="scientific">marine sediment metagenome</name>
    <dbReference type="NCBI Taxonomy" id="412755"/>
    <lineage>
        <taxon>unclassified sequences</taxon>
        <taxon>metagenomes</taxon>
        <taxon>ecological metagenomes</taxon>
    </lineage>
</organism>
<sequence length="138" mass="15594">MRVYMSHSIRGKLGNNATPASLQENCLAAIEIGEEIRKACPWADIYIPAEHEDFVQKAYDKKYMTEEQILEIDCDIIAECDMLVIYVPAGDELQGGRLVEHDFGINECMPLGLFKTPTDAIDFLTEHHEYNLHYGGEG</sequence>
<protein>
    <submittedName>
        <fullName evidence="1">Uncharacterized protein</fullName>
    </submittedName>
</protein>